<dbReference type="PANTHER" id="PTHR33116:SF86">
    <property type="entry name" value="REVERSE TRANSCRIPTASE DOMAIN-CONTAINING PROTEIN"/>
    <property type="match status" value="1"/>
</dbReference>
<accession>A0A834SEK6</accession>
<dbReference type="InterPro" id="IPR000477">
    <property type="entry name" value="RT_dom"/>
</dbReference>
<evidence type="ECO:0000259" key="1">
    <source>
        <dbReference type="Pfam" id="PF00078"/>
    </source>
</evidence>
<evidence type="ECO:0000313" key="3">
    <source>
        <dbReference type="Proteomes" id="UP000634136"/>
    </source>
</evidence>
<evidence type="ECO:0000313" key="2">
    <source>
        <dbReference type="EMBL" id="KAF7801626.1"/>
    </source>
</evidence>
<dbReference type="Pfam" id="PF00078">
    <property type="entry name" value="RVT_1"/>
    <property type="match status" value="1"/>
</dbReference>
<dbReference type="PANTHER" id="PTHR33116">
    <property type="entry name" value="REVERSE TRANSCRIPTASE ZINC-BINDING DOMAIN-CONTAINING PROTEIN-RELATED-RELATED"/>
    <property type="match status" value="1"/>
</dbReference>
<protein>
    <submittedName>
        <fullName evidence="2">Ribonuclease H</fullName>
    </submittedName>
</protein>
<proteinExistence type="predicted"/>
<comment type="caution">
    <text evidence="2">The sequence shown here is derived from an EMBL/GenBank/DDBJ whole genome shotgun (WGS) entry which is preliminary data.</text>
</comment>
<reference evidence="2" key="1">
    <citation type="submission" date="2020-09" db="EMBL/GenBank/DDBJ databases">
        <title>Genome-Enabled Discovery of Anthraquinone Biosynthesis in Senna tora.</title>
        <authorList>
            <person name="Kang S.-H."/>
            <person name="Pandey R.P."/>
            <person name="Lee C.-M."/>
            <person name="Sim J.-S."/>
            <person name="Jeong J.-T."/>
            <person name="Choi B.-S."/>
            <person name="Jung M."/>
            <person name="Ginzburg D."/>
            <person name="Zhao K."/>
            <person name="Won S.Y."/>
            <person name="Oh T.-J."/>
            <person name="Yu Y."/>
            <person name="Kim N.-H."/>
            <person name="Lee O.R."/>
            <person name="Lee T.-H."/>
            <person name="Bashyal P."/>
            <person name="Kim T.-S."/>
            <person name="Lee W.-H."/>
            <person name="Kawkins C."/>
            <person name="Kim C.-K."/>
            <person name="Kim J.S."/>
            <person name="Ahn B.O."/>
            <person name="Rhee S.Y."/>
            <person name="Sohng J.K."/>
        </authorList>
    </citation>
    <scope>NUCLEOTIDE SEQUENCE</scope>
    <source>
        <tissue evidence="2">Leaf</tissue>
    </source>
</reference>
<organism evidence="2 3">
    <name type="scientific">Senna tora</name>
    <dbReference type="NCBI Taxonomy" id="362788"/>
    <lineage>
        <taxon>Eukaryota</taxon>
        <taxon>Viridiplantae</taxon>
        <taxon>Streptophyta</taxon>
        <taxon>Embryophyta</taxon>
        <taxon>Tracheophyta</taxon>
        <taxon>Spermatophyta</taxon>
        <taxon>Magnoliopsida</taxon>
        <taxon>eudicotyledons</taxon>
        <taxon>Gunneridae</taxon>
        <taxon>Pentapetalae</taxon>
        <taxon>rosids</taxon>
        <taxon>fabids</taxon>
        <taxon>Fabales</taxon>
        <taxon>Fabaceae</taxon>
        <taxon>Caesalpinioideae</taxon>
        <taxon>Cassia clade</taxon>
        <taxon>Senna</taxon>
    </lineage>
</organism>
<keyword evidence="3" id="KW-1185">Reference proteome</keyword>
<sequence length="632" mass="72741">MSEMITCPPTPQYLLPANLDRSYQRMMVHSLLLFIIKTECAPSDQRERQGDPISPYIYILCSNILSCMIRKQKVAKLWKGVKIGRNAVPLTHLMYADDTLLFFQANEHNLRAVNSVLAEYAELAGQKMNGHKSFLVFSPNIRHNKKKEMADFFNLKFHSTLGKYLGTYIDCKESKSHVIQDTLNKIESKLKVWKSKLLSQAARLTLIKSVINSYLVYPFSCMQFPKDKCKRIEGLMSNFFWGHNGSSPKLHLQNWSHLCKSKDMGDLALCDVKAFNEALMGKQLWRTMNNNKSLASSILTSKYVNADGNLVVPSSASWRWKAIFRSKEVVVSNLEWQIGDGKSIKSNHLAWWPMLRDQQLVSTVADLIKHNGTWNTSLPNKVYDTHTAGVIANTPISVTGMKDKLVWIGASDGQYTVKYVYNWIMAKRSVDTLSDPSIIPPLVNSPLWKVIWKFKLPFRIIMFLWRIAKSYFSALSLCKSNLVWYSLGYKPPDYDISLFQWFNDCFVSIKKEDQYILPFMAVVLQVLWRCRNLKVMEGKKVDPYSAINMIYSMWNLYAQSFDNCEKINNHASQPSKHNNCSKLTACPIRESQLSQPLIDPEIFEEFSLKSLPIEKSCYMQFIRFGSKKISRS</sequence>
<dbReference type="Proteomes" id="UP000634136">
    <property type="component" value="Unassembled WGS sequence"/>
</dbReference>
<name>A0A834SEK6_9FABA</name>
<dbReference type="EMBL" id="JAAIUW010000013">
    <property type="protein sequence ID" value="KAF7801626.1"/>
    <property type="molecule type" value="Genomic_DNA"/>
</dbReference>
<gene>
    <name evidence="2" type="ORF">G2W53_040737</name>
</gene>
<feature type="domain" description="Reverse transcriptase" evidence="1">
    <location>
        <begin position="41"/>
        <end position="167"/>
    </location>
</feature>
<dbReference type="AlphaFoldDB" id="A0A834SEK6"/>
<dbReference type="OrthoDB" id="410381at2759"/>